<feature type="transmembrane region" description="Helical" evidence="1">
    <location>
        <begin position="49"/>
        <end position="68"/>
    </location>
</feature>
<sequence>MAKFGQADGTKKNRINQCRDWLTANLGITEVRKEQIYCDLLRSVTLQDINYWLQVIFAAGVATLGLVINSPAVIIGAMLISPLMGTILANGLAFAAGDLVLAVRAIINLSLSCLVAITFAFVLVGLLPFKELTAEIAARTRPNVLDLVIALFSGALAAVATCKEPKGVVTSIPGVAIAVALMPPLCVVGYGVGIAATLNWLNGLQIARGGGLLFLTNLVAITLMAMVVFLLIRIDTQSVRSKIREWHYQDSESSRIQSFLEQFPASNRLKAIGSLPSRFIMILIPVLTLLFPLSQSLMQLQQEIIQKQQNNQILKAGTEIWRQKFANFPNGTPRSDLGNFLTQDRNGKLVMQMRVFTSKLYTPEEKNEFVQLVASHLRKKPDDIVLQLIEIPTANSDIISKLAVTNIIEQQSQPTQPPSVAEIQITFLETTSAALQNLRLPPPAQLLGYEVTTSQMEPLGINITYLSERRIDRDANILLTEDIVNRLNFPTAKVRMQRISVSQGVITFAPDSAALPTASTNLLDRVGQIMQQQPTLHLELITDSTEEKPNKFISQRFEVIQKYLVSKWQISANKIIKTQRKPTDKEQPRSVNLRLKIGNEEQ</sequence>
<dbReference type="EMBL" id="JAHHHW010000103">
    <property type="protein sequence ID" value="MBW4433365.1"/>
    <property type="molecule type" value="Genomic_DNA"/>
</dbReference>
<accession>A0A9E3LUT7</accession>
<dbReference type="Proteomes" id="UP000813215">
    <property type="component" value="Unassembled WGS sequence"/>
</dbReference>
<comment type="caution">
    <text evidence="2">The sequence shown here is derived from an EMBL/GenBank/DDBJ whole genome shotgun (WGS) entry which is preliminary data.</text>
</comment>
<feature type="transmembrane region" description="Helical" evidence="1">
    <location>
        <begin position="74"/>
        <end position="94"/>
    </location>
</feature>
<reference evidence="2" key="1">
    <citation type="submission" date="2021-05" db="EMBL/GenBank/DDBJ databases">
        <authorList>
            <person name="Pietrasiak N."/>
            <person name="Ward R."/>
            <person name="Stajich J.E."/>
            <person name="Kurbessoian T."/>
        </authorList>
    </citation>
    <scope>NUCLEOTIDE SEQUENCE</scope>
    <source>
        <strain evidence="2">HA4357-MV3</strain>
    </source>
</reference>
<evidence type="ECO:0000313" key="3">
    <source>
        <dbReference type="Proteomes" id="UP000813215"/>
    </source>
</evidence>
<feature type="transmembrane region" description="Helical" evidence="1">
    <location>
        <begin position="144"/>
        <end position="162"/>
    </location>
</feature>
<name>A0A9E3LUT7_9NOST</name>
<organism evidence="2 3">
    <name type="scientific">Pelatocladus maniniholoensis HA4357-MV3</name>
    <dbReference type="NCBI Taxonomy" id="1117104"/>
    <lineage>
        <taxon>Bacteria</taxon>
        <taxon>Bacillati</taxon>
        <taxon>Cyanobacteriota</taxon>
        <taxon>Cyanophyceae</taxon>
        <taxon>Nostocales</taxon>
        <taxon>Nostocaceae</taxon>
        <taxon>Pelatocladus</taxon>
    </lineage>
</organism>
<keyword evidence="1" id="KW-1133">Transmembrane helix</keyword>
<protein>
    <submittedName>
        <fullName evidence="2">DUF389 domain-containing protein</fullName>
    </submittedName>
</protein>
<feature type="transmembrane region" description="Helical" evidence="1">
    <location>
        <begin position="174"/>
        <end position="200"/>
    </location>
</feature>
<dbReference type="PANTHER" id="PTHR20992:SF9">
    <property type="entry name" value="AT15442P-RELATED"/>
    <property type="match status" value="1"/>
</dbReference>
<feature type="transmembrane region" description="Helical" evidence="1">
    <location>
        <begin position="212"/>
        <end position="232"/>
    </location>
</feature>
<keyword evidence="1" id="KW-0472">Membrane</keyword>
<feature type="transmembrane region" description="Helical" evidence="1">
    <location>
        <begin position="279"/>
        <end position="298"/>
    </location>
</feature>
<gene>
    <name evidence="2" type="ORF">KME28_16985</name>
</gene>
<evidence type="ECO:0000313" key="2">
    <source>
        <dbReference type="EMBL" id="MBW4433365.1"/>
    </source>
</evidence>
<keyword evidence="1" id="KW-0812">Transmembrane</keyword>
<proteinExistence type="predicted"/>
<dbReference type="AlphaFoldDB" id="A0A9E3LUT7"/>
<dbReference type="PANTHER" id="PTHR20992">
    <property type="entry name" value="AT15442P-RELATED"/>
    <property type="match status" value="1"/>
</dbReference>
<dbReference type="Gene3D" id="3.30.1330.60">
    <property type="entry name" value="OmpA-like domain"/>
    <property type="match status" value="1"/>
</dbReference>
<reference evidence="2" key="2">
    <citation type="journal article" date="2022" name="Microbiol. Resour. Announc.">
        <title>Metagenome Sequencing to Explore Phylogenomics of Terrestrial Cyanobacteria.</title>
        <authorList>
            <person name="Ward R.D."/>
            <person name="Stajich J.E."/>
            <person name="Johansen J.R."/>
            <person name="Huntemann M."/>
            <person name="Clum A."/>
            <person name="Foster B."/>
            <person name="Foster B."/>
            <person name="Roux S."/>
            <person name="Palaniappan K."/>
            <person name="Varghese N."/>
            <person name="Mukherjee S."/>
            <person name="Reddy T.B.K."/>
            <person name="Daum C."/>
            <person name="Copeland A."/>
            <person name="Chen I.A."/>
            <person name="Ivanova N.N."/>
            <person name="Kyrpides N.C."/>
            <person name="Shapiro N."/>
            <person name="Eloe-Fadrosh E.A."/>
            <person name="Pietrasiak N."/>
        </authorList>
    </citation>
    <scope>NUCLEOTIDE SEQUENCE</scope>
    <source>
        <strain evidence="2">HA4357-MV3</strain>
    </source>
</reference>
<dbReference type="NCBIfam" id="TIGR00271">
    <property type="entry name" value="uncharacterized hydrophobic domain"/>
    <property type="match status" value="1"/>
</dbReference>
<dbReference type="InterPro" id="IPR036737">
    <property type="entry name" value="OmpA-like_sf"/>
</dbReference>
<dbReference type="Pfam" id="PF04087">
    <property type="entry name" value="DUF389"/>
    <property type="match status" value="1"/>
</dbReference>
<evidence type="ECO:0000256" key="1">
    <source>
        <dbReference type="SAM" id="Phobius"/>
    </source>
</evidence>
<feature type="transmembrane region" description="Helical" evidence="1">
    <location>
        <begin position="106"/>
        <end position="129"/>
    </location>
</feature>
<dbReference type="InterPro" id="IPR005240">
    <property type="entry name" value="DUF389"/>
</dbReference>